<dbReference type="KEGG" id="samy:DB32_003366"/>
<organism evidence="2 3">
    <name type="scientific">Sandaracinus amylolyticus</name>
    <dbReference type="NCBI Taxonomy" id="927083"/>
    <lineage>
        <taxon>Bacteria</taxon>
        <taxon>Pseudomonadati</taxon>
        <taxon>Myxococcota</taxon>
        <taxon>Polyangia</taxon>
        <taxon>Polyangiales</taxon>
        <taxon>Sandaracinaceae</taxon>
        <taxon>Sandaracinus</taxon>
    </lineage>
</organism>
<accession>A0A0F6W351</accession>
<feature type="compositionally biased region" description="Low complexity" evidence="1">
    <location>
        <begin position="21"/>
        <end position="38"/>
    </location>
</feature>
<sequence>MAASLRLLRRSESGGARVEPGRSQSSSLRASAARDGGA</sequence>
<reference evidence="2 3" key="1">
    <citation type="submission" date="2015-03" db="EMBL/GenBank/DDBJ databases">
        <title>Genome assembly of Sandaracinus amylolyticus DSM 53668.</title>
        <authorList>
            <person name="Sharma G."/>
            <person name="Subramanian S."/>
        </authorList>
    </citation>
    <scope>NUCLEOTIDE SEQUENCE [LARGE SCALE GENOMIC DNA]</scope>
    <source>
        <strain evidence="2 3">DSM 53668</strain>
    </source>
</reference>
<evidence type="ECO:0000313" key="2">
    <source>
        <dbReference type="EMBL" id="AKF06217.1"/>
    </source>
</evidence>
<name>A0A0F6W351_9BACT</name>
<keyword evidence="3" id="KW-1185">Reference proteome</keyword>
<dbReference type="Proteomes" id="UP000034883">
    <property type="component" value="Chromosome"/>
</dbReference>
<proteinExistence type="predicted"/>
<gene>
    <name evidence="2" type="ORF">DB32_003366</name>
</gene>
<dbReference type="AlphaFoldDB" id="A0A0F6W351"/>
<evidence type="ECO:0000256" key="1">
    <source>
        <dbReference type="SAM" id="MobiDB-lite"/>
    </source>
</evidence>
<protein>
    <submittedName>
        <fullName evidence="2">Uncharacterized protein</fullName>
    </submittedName>
</protein>
<evidence type="ECO:0000313" key="3">
    <source>
        <dbReference type="Proteomes" id="UP000034883"/>
    </source>
</evidence>
<dbReference type="STRING" id="927083.DB32_003366"/>
<dbReference type="EMBL" id="CP011125">
    <property type="protein sequence ID" value="AKF06217.1"/>
    <property type="molecule type" value="Genomic_DNA"/>
</dbReference>
<feature type="region of interest" description="Disordered" evidence="1">
    <location>
        <begin position="1"/>
        <end position="38"/>
    </location>
</feature>